<reference evidence="1 2" key="1">
    <citation type="submission" date="2024-03" db="EMBL/GenBank/DDBJ databases">
        <title>A Dehalogenimonas Isolated from Estuarine Sediments Dihaloeliminates Chlorinated Alkanes.</title>
        <authorList>
            <person name="Yang Y."/>
            <person name="Wang H."/>
        </authorList>
    </citation>
    <scope>NUCLEOTIDE SEQUENCE [LARGE SCALE GENOMIC DNA]</scope>
    <source>
        <strain evidence="1 2">W</strain>
    </source>
</reference>
<dbReference type="RefSeq" id="WP_338737212.1">
    <property type="nucleotide sequence ID" value="NZ_CP146612.1"/>
</dbReference>
<evidence type="ECO:0000313" key="2">
    <source>
        <dbReference type="Proteomes" id="UP001375370"/>
    </source>
</evidence>
<dbReference type="InterPro" id="IPR038389">
    <property type="entry name" value="PSMG2_sf"/>
</dbReference>
<evidence type="ECO:0000313" key="1">
    <source>
        <dbReference type="EMBL" id="WWX25077.1"/>
    </source>
</evidence>
<dbReference type="PANTHER" id="PTHR35610">
    <property type="entry name" value="3-ISOPROPYLMALATE DEHYDRATASE-RELATED"/>
    <property type="match status" value="1"/>
</dbReference>
<sequence>MAFKLEKEPELNAPDLVVGWPGIGNVGLLAVETLWRQLEAEYLGEIEPEPYFYPSGLTVKNGVLEKLSFPASKFYYKRLENRDVIFFTGEEQPAESGSTYASGVKAYRMANEVLDVAQQFGCRRVFTSGAAVSPIHHKATPGVWAVSSDSALLAEINAARSGKLVSDLQGRQTQANVSGLNGLLVGVASRRGLPAACLMGEVPDYLARAPVAYPAAAKSVLQVLSGLLGFRLNYTELDEMRVQMNEMVEQFFEQFPAEIKEKLAQRRQEVAESESGEPITEDDKKWLEDHIEDLFKPGGDGDDRAA</sequence>
<dbReference type="InterPro" id="IPR019151">
    <property type="entry name" value="Proteasome_assmbl_chaperone_2"/>
</dbReference>
<protein>
    <submittedName>
        <fullName evidence="1">PAC2 family protein</fullName>
    </submittedName>
</protein>
<dbReference type="Proteomes" id="UP001375370">
    <property type="component" value="Chromosome"/>
</dbReference>
<dbReference type="SUPFAM" id="SSF159659">
    <property type="entry name" value="Cgl1923-like"/>
    <property type="match status" value="1"/>
</dbReference>
<organism evidence="1 2">
    <name type="scientific">Candidatus Dehalogenimonas loeffleri</name>
    <dbReference type="NCBI Taxonomy" id="3127115"/>
    <lineage>
        <taxon>Bacteria</taxon>
        <taxon>Bacillati</taxon>
        <taxon>Chloroflexota</taxon>
        <taxon>Dehalococcoidia</taxon>
        <taxon>Dehalococcoidales</taxon>
        <taxon>Dehalococcoidaceae</taxon>
        <taxon>Dehalogenimonas</taxon>
    </lineage>
</organism>
<dbReference type="Pfam" id="PF09754">
    <property type="entry name" value="PAC2"/>
    <property type="match status" value="1"/>
</dbReference>
<accession>A0ABZ2J2C8</accession>
<dbReference type="EMBL" id="CP146612">
    <property type="protein sequence ID" value="WWX25077.1"/>
    <property type="molecule type" value="Genomic_DNA"/>
</dbReference>
<proteinExistence type="predicted"/>
<name>A0ABZ2J2C8_9CHLR</name>
<dbReference type="PANTHER" id="PTHR35610:SF7">
    <property type="entry name" value="3-ISOPROPYLMALATE DEHYDRATASE"/>
    <property type="match status" value="1"/>
</dbReference>
<dbReference type="Gene3D" id="3.40.50.10900">
    <property type="entry name" value="PAC-like subunit"/>
    <property type="match status" value="1"/>
</dbReference>
<keyword evidence="2" id="KW-1185">Reference proteome</keyword>
<gene>
    <name evidence="1" type="ORF">V8247_07400</name>
</gene>